<dbReference type="EMBL" id="CADCWN010000175">
    <property type="protein sequence ID" value="CAA9573962.1"/>
    <property type="molecule type" value="Genomic_DNA"/>
</dbReference>
<feature type="region of interest" description="Disordered" evidence="1">
    <location>
        <begin position="1"/>
        <end position="22"/>
    </location>
</feature>
<keyword evidence="2" id="KW-0808">Transferase</keyword>
<organism evidence="2">
    <name type="scientific">uncultured Thermomicrobiales bacterium</name>
    <dbReference type="NCBI Taxonomy" id="1645740"/>
    <lineage>
        <taxon>Bacteria</taxon>
        <taxon>Pseudomonadati</taxon>
        <taxon>Thermomicrobiota</taxon>
        <taxon>Thermomicrobia</taxon>
        <taxon>Thermomicrobiales</taxon>
        <taxon>environmental samples</taxon>
    </lineage>
</organism>
<accession>A0A6J4VB73</accession>
<proteinExistence type="predicted"/>
<protein>
    <submittedName>
        <fullName evidence="2">Histone acetyltransferase HPA2 and related acetyltransferases</fullName>
    </submittedName>
</protein>
<dbReference type="AlphaFoldDB" id="A0A6J4VB73"/>
<evidence type="ECO:0000313" key="2">
    <source>
        <dbReference type="EMBL" id="CAA9573962.1"/>
    </source>
</evidence>
<name>A0A6J4VB73_9BACT</name>
<feature type="non-terminal residue" evidence="2">
    <location>
        <position position="166"/>
    </location>
</feature>
<feature type="compositionally biased region" description="Basic residues" evidence="1">
    <location>
        <begin position="97"/>
        <end position="118"/>
    </location>
</feature>
<dbReference type="GO" id="GO:0016740">
    <property type="term" value="F:transferase activity"/>
    <property type="evidence" value="ECO:0007669"/>
    <property type="project" value="UniProtKB-KW"/>
</dbReference>
<reference evidence="2" key="1">
    <citation type="submission" date="2020-02" db="EMBL/GenBank/DDBJ databases">
        <authorList>
            <person name="Meier V. D."/>
        </authorList>
    </citation>
    <scope>NUCLEOTIDE SEQUENCE</scope>
    <source>
        <strain evidence="2">AVDCRST_MAG18</strain>
    </source>
</reference>
<feature type="region of interest" description="Disordered" evidence="1">
    <location>
        <begin position="39"/>
        <end position="166"/>
    </location>
</feature>
<evidence type="ECO:0000256" key="1">
    <source>
        <dbReference type="SAM" id="MobiDB-lite"/>
    </source>
</evidence>
<feature type="compositionally biased region" description="Basic and acidic residues" evidence="1">
    <location>
        <begin position="44"/>
        <end position="66"/>
    </location>
</feature>
<sequence length="166" mass="18690">GDRYDRSHHHPQRITSRRSRLGHRAARHALLGGIRLGGQFRGVGRGDRSGVRDETRPRARAMLDRRTGRRAGRLCFPRAGIGHDREAAPAAGGAGRARGRRRGSTRGRVHPLRPRRQLSHADPLDERCTPRRQAPLRARGLPPRPERSAPQLRPRSRRRNLGTDPL</sequence>
<feature type="non-terminal residue" evidence="2">
    <location>
        <position position="1"/>
    </location>
</feature>
<gene>
    <name evidence="2" type="ORF">AVDCRST_MAG18-2319</name>
</gene>
<feature type="compositionally biased region" description="Low complexity" evidence="1">
    <location>
        <begin position="131"/>
        <end position="141"/>
    </location>
</feature>